<dbReference type="CDD" id="cd05233">
    <property type="entry name" value="SDR_c"/>
    <property type="match status" value="1"/>
</dbReference>
<keyword evidence="3" id="KW-1185">Reference proteome</keyword>
<proteinExistence type="inferred from homology"/>
<dbReference type="PANTHER" id="PTHR42760">
    <property type="entry name" value="SHORT-CHAIN DEHYDROGENASES/REDUCTASES FAMILY MEMBER"/>
    <property type="match status" value="1"/>
</dbReference>
<dbReference type="Pfam" id="PF13561">
    <property type="entry name" value="adh_short_C2"/>
    <property type="match status" value="1"/>
</dbReference>
<dbReference type="RefSeq" id="WP_062412481.1">
    <property type="nucleotide sequence ID" value="NZ_JAJCIO010000017.1"/>
</dbReference>
<name>A0ABT1ST68_9FIRM</name>
<dbReference type="EMBL" id="JANGEW010000012">
    <property type="protein sequence ID" value="MCQ5342798.1"/>
    <property type="molecule type" value="Genomic_DNA"/>
</dbReference>
<dbReference type="PRINTS" id="PR00080">
    <property type="entry name" value="SDRFAMILY"/>
</dbReference>
<comment type="caution">
    <text evidence="2">The sequence shown here is derived from an EMBL/GenBank/DDBJ whole genome shotgun (WGS) entry which is preliminary data.</text>
</comment>
<organism evidence="2 3">
    <name type="scientific">Megasphaera massiliensis</name>
    <dbReference type="NCBI Taxonomy" id="1232428"/>
    <lineage>
        <taxon>Bacteria</taxon>
        <taxon>Bacillati</taxon>
        <taxon>Bacillota</taxon>
        <taxon>Negativicutes</taxon>
        <taxon>Veillonellales</taxon>
        <taxon>Veillonellaceae</taxon>
        <taxon>Megasphaera</taxon>
    </lineage>
</organism>
<accession>A0ABT1ST68</accession>
<comment type="similarity">
    <text evidence="1">Belongs to the short-chain dehydrogenases/reductases (SDR) family.</text>
</comment>
<dbReference type="Gene3D" id="3.40.50.720">
    <property type="entry name" value="NAD(P)-binding Rossmann-like Domain"/>
    <property type="match status" value="1"/>
</dbReference>
<dbReference type="Proteomes" id="UP001206692">
    <property type="component" value="Unassembled WGS sequence"/>
</dbReference>
<evidence type="ECO:0000256" key="1">
    <source>
        <dbReference type="ARBA" id="ARBA00006484"/>
    </source>
</evidence>
<reference evidence="2 3" key="1">
    <citation type="submission" date="2022-06" db="EMBL/GenBank/DDBJ databases">
        <title>Isolation of gut microbiota from human fecal samples.</title>
        <authorList>
            <person name="Pamer E.G."/>
            <person name="Barat B."/>
            <person name="Waligurski E."/>
            <person name="Medina S."/>
            <person name="Paddock L."/>
            <person name="Mostad J."/>
        </authorList>
    </citation>
    <scope>NUCLEOTIDE SEQUENCE [LARGE SCALE GENOMIC DNA]</scope>
    <source>
        <strain evidence="2 3">DFI.1.1</strain>
    </source>
</reference>
<dbReference type="InterPro" id="IPR036291">
    <property type="entry name" value="NAD(P)-bd_dom_sf"/>
</dbReference>
<evidence type="ECO:0000313" key="2">
    <source>
        <dbReference type="EMBL" id="MCQ5342798.1"/>
    </source>
</evidence>
<protein>
    <submittedName>
        <fullName evidence="2">SDR family oxidoreductase</fullName>
    </submittedName>
</protein>
<dbReference type="PRINTS" id="PR00081">
    <property type="entry name" value="GDHRDH"/>
</dbReference>
<gene>
    <name evidence="2" type="ORF">NE675_07130</name>
</gene>
<evidence type="ECO:0000313" key="3">
    <source>
        <dbReference type="Proteomes" id="UP001206692"/>
    </source>
</evidence>
<dbReference type="SUPFAM" id="SSF51735">
    <property type="entry name" value="NAD(P)-binding Rossmann-fold domains"/>
    <property type="match status" value="1"/>
</dbReference>
<dbReference type="InterPro" id="IPR002347">
    <property type="entry name" value="SDR_fam"/>
</dbReference>
<sequence length="256" mass="26711">MDLGLQGKVVVVTGGTAGIGLATAKAFLQEGASVAVCGRRQELLDDAVKALGGDVFAYRADMTDEGEVTAFAGAVYDHFGHIDVWVNNVGASFARKGAWYTAAEIDAHYAVNFKSVVMGSQAAIPFLEKQGGVIINVSSLAARCATSGRATLYGAMKAAVVNYTNTLAGEVAAKGIRVLAIMPGFTLTPLVAATIDDDELQKQVKECLQRRPASPEEIAGPIVFLASQQASYMNAAVIEVSGGRNVTLNPGYSYGD</sequence>